<protein>
    <recommendedName>
        <fullName evidence="4">TGS domain-containing protein</fullName>
    </recommendedName>
</protein>
<accession>A0A6A4K877</accession>
<dbReference type="Gene3D" id="3.10.20.30">
    <property type="match status" value="1"/>
</dbReference>
<organism evidence="2 3">
    <name type="scientific">Apolygus lucorum</name>
    <name type="common">Small green plant bug</name>
    <name type="synonym">Lygocoris lucorum</name>
    <dbReference type="NCBI Taxonomy" id="248454"/>
    <lineage>
        <taxon>Eukaryota</taxon>
        <taxon>Metazoa</taxon>
        <taxon>Ecdysozoa</taxon>
        <taxon>Arthropoda</taxon>
        <taxon>Hexapoda</taxon>
        <taxon>Insecta</taxon>
        <taxon>Pterygota</taxon>
        <taxon>Neoptera</taxon>
        <taxon>Paraneoptera</taxon>
        <taxon>Hemiptera</taxon>
        <taxon>Heteroptera</taxon>
        <taxon>Panheteroptera</taxon>
        <taxon>Cimicomorpha</taxon>
        <taxon>Miridae</taxon>
        <taxon>Mirini</taxon>
        <taxon>Apolygus</taxon>
    </lineage>
</organism>
<dbReference type="Gene3D" id="3.30.980.10">
    <property type="entry name" value="Threonyl-trna Synthetase, Chain A, domain 2"/>
    <property type="match status" value="1"/>
</dbReference>
<gene>
    <name evidence="2" type="ORF">GE061_003544</name>
</gene>
<dbReference type="PANTHER" id="PTHR11451:SF44">
    <property type="entry name" value="THREONINE--TRNA LIGASE, CHLOROPLASTIC_MITOCHONDRIAL 2"/>
    <property type="match status" value="1"/>
</dbReference>
<evidence type="ECO:0008006" key="4">
    <source>
        <dbReference type="Google" id="ProtNLM"/>
    </source>
</evidence>
<evidence type="ECO:0000313" key="2">
    <source>
        <dbReference type="EMBL" id="KAF6203129.1"/>
    </source>
</evidence>
<dbReference type="SUPFAM" id="SSF55186">
    <property type="entry name" value="ThrRS/AlaRS common domain"/>
    <property type="match status" value="1"/>
</dbReference>
<dbReference type="GO" id="GO:0006435">
    <property type="term" value="P:threonyl-tRNA aminoacylation"/>
    <property type="evidence" value="ECO:0007669"/>
    <property type="project" value="TreeGrafter"/>
</dbReference>
<dbReference type="InterPro" id="IPR018163">
    <property type="entry name" value="Thr/Ala-tRNA-synth_IIc_edit"/>
</dbReference>
<dbReference type="OrthoDB" id="5870821at2759"/>
<comment type="caution">
    <text evidence="2">The sequence shown here is derived from an EMBL/GenBank/DDBJ whole genome shotgun (WGS) entry which is preliminary data.</text>
</comment>
<name>A0A6A4K877_APOLU</name>
<keyword evidence="3" id="KW-1185">Reference proteome</keyword>
<dbReference type="GO" id="GO:0005739">
    <property type="term" value="C:mitochondrion"/>
    <property type="evidence" value="ECO:0007669"/>
    <property type="project" value="TreeGrafter"/>
</dbReference>
<dbReference type="GO" id="GO:0000166">
    <property type="term" value="F:nucleotide binding"/>
    <property type="evidence" value="ECO:0007669"/>
    <property type="project" value="InterPro"/>
</dbReference>
<dbReference type="GO" id="GO:0004829">
    <property type="term" value="F:threonine-tRNA ligase activity"/>
    <property type="evidence" value="ECO:0007669"/>
    <property type="project" value="TreeGrafter"/>
</dbReference>
<reference evidence="2" key="1">
    <citation type="journal article" date="2021" name="Mol. Ecol. Resour.">
        <title>Apolygus lucorum genome provides insights into omnivorousness and mesophyll feeding.</title>
        <authorList>
            <person name="Liu Y."/>
            <person name="Liu H."/>
            <person name="Wang H."/>
            <person name="Huang T."/>
            <person name="Liu B."/>
            <person name="Yang B."/>
            <person name="Yin L."/>
            <person name="Li B."/>
            <person name="Zhang Y."/>
            <person name="Zhang S."/>
            <person name="Jiang F."/>
            <person name="Zhang X."/>
            <person name="Ren Y."/>
            <person name="Wang B."/>
            <person name="Wang S."/>
            <person name="Lu Y."/>
            <person name="Wu K."/>
            <person name="Fan W."/>
            <person name="Wang G."/>
        </authorList>
    </citation>
    <scope>NUCLEOTIDE SEQUENCE</scope>
    <source>
        <strain evidence="2">12Hb</strain>
    </source>
</reference>
<dbReference type="EMBL" id="WIXP02000011">
    <property type="protein sequence ID" value="KAF6203129.1"/>
    <property type="molecule type" value="Genomic_DNA"/>
</dbReference>
<dbReference type="Proteomes" id="UP000466442">
    <property type="component" value="Unassembled WGS sequence"/>
</dbReference>
<evidence type="ECO:0000313" key="3">
    <source>
        <dbReference type="Proteomes" id="UP000466442"/>
    </source>
</evidence>
<evidence type="ECO:0000256" key="1">
    <source>
        <dbReference type="ARBA" id="ARBA00022917"/>
    </source>
</evidence>
<keyword evidence="1" id="KW-0648">Protein biosynthesis</keyword>
<sequence length="321" mass="35972">MKPGIMKLLVSLRVLNPCRSYSSAAAILDKQNKLFSNELARVRNDVGRIERIEVIYEGRPEKKKLFLNKNLSTPFNVAQHVAEWLTQQSALAQVDDTYLWDMHRPLDSSCRIKLLTVTDPDPHHVNKAFWKSCSFFLGAVISKAFSDNVKVTLHSFPSPQITSGSFLYDAHMSLDNWVPTQNELRVLSAEMVKLSLQALPLERLPVSVELAKEIFSDNPFKSKQIPDIAGNSADGKIILYRIGDHIDISKGPLVGDTSFLGRCSITAVHKIDSDDGPLFRFQGVALPKGLMMNHFAYRILEDRASKPNSSSYNDMKAEQIG</sequence>
<dbReference type="InterPro" id="IPR012675">
    <property type="entry name" value="Beta-grasp_dom_sf"/>
</dbReference>
<proteinExistence type="predicted"/>
<dbReference type="CDD" id="cd01667">
    <property type="entry name" value="TGS_ThrRS"/>
    <property type="match status" value="1"/>
</dbReference>
<dbReference type="AlphaFoldDB" id="A0A6A4K877"/>
<dbReference type="PANTHER" id="PTHR11451">
    <property type="entry name" value="THREONINE-TRNA LIGASE"/>
    <property type="match status" value="1"/>
</dbReference>